<dbReference type="GO" id="GO:0000785">
    <property type="term" value="C:chromatin"/>
    <property type="evidence" value="ECO:0007669"/>
    <property type="project" value="UniProtKB-UniRule"/>
</dbReference>
<keyword evidence="6" id="KW-1185">Reference proteome</keyword>
<dbReference type="GO" id="GO:0007059">
    <property type="term" value="P:chromosome segregation"/>
    <property type="evidence" value="ECO:0007669"/>
    <property type="project" value="UniProtKB-KW"/>
</dbReference>
<feature type="compositionally biased region" description="Polar residues" evidence="3">
    <location>
        <begin position="8"/>
        <end position="33"/>
    </location>
</feature>
<dbReference type="GO" id="GO:0008278">
    <property type="term" value="C:cohesin complex"/>
    <property type="evidence" value="ECO:0007669"/>
    <property type="project" value="UniProtKB-UniRule"/>
</dbReference>
<keyword evidence="2" id="KW-0131">Cell cycle</keyword>
<dbReference type="PROSITE" id="PS51425">
    <property type="entry name" value="SCD"/>
    <property type="match status" value="1"/>
</dbReference>
<dbReference type="EMBL" id="JAFJMO010000003">
    <property type="protein sequence ID" value="KAJ8282531.1"/>
    <property type="molecule type" value="Genomic_DNA"/>
</dbReference>
<dbReference type="InterPro" id="IPR011989">
    <property type="entry name" value="ARM-like"/>
</dbReference>
<feature type="domain" description="SCD" evidence="4">
    <location>
        <begin position="315"/>
        <end position="400"/>
    </location>
</feature>
<feature type="region of interest" description="Disordered" evidence="3">
    <location>
        <begin position="1"/>
        <end position="71"/>
    </location>
</feature>
<feature type="compositionally biased region" description="Acidic residues" evidence="3">
    <location>
        <begin position="1176"/>
        <end position="1187"/>
    </location>
</feature>
<feature type="compositionally biased region" description="Polar residues" evidence="3">
    <location>
        <begin position="1163"/>
        <end position="1173"/>
    </location>
</feature>
<evidence type="ECO:0000256" key="2">
    <source>
        <dbReference type="RuleBase" id="RU369063"/>
    </source>
</evidence>
<gene>
    <name evidence="5" type="ORF">COCON_G00050500</name>
</gene>
<dbReference type="GO" id="GO:0000775">
    <property type="term" value="C:chromosome, centromeric region"/>
    <property type="evidence" value="ECO:0007669"/>
    <property type="project" value="UniProtKB-SubCell"/>
</dbReference>
<dbReference type="Pfam" id="PF21581">
    <property type="entry name" value="SCD"/>
    <property type="match status" value="1"/>
</dbReference>
<accession>A0A9Q1DVD5</accession>
<comment type="subcellular location">
    <subcellularLocation>
        <location evidence="2">Nucleus</location>
    </subcellularLocation>
    <subcellularLocation>
        <location evidence="2">Chromosome</location>
    </subcellularLocation>
    <subcellularLocation>
        <location evidence="2">Chromosome</location>
        <location evidence="2">Centromere</location>
    </subcellularLocation>
</comment>
<organism evidence="5 6">
    <name type="scientific">Conger conger</name>
    <name type="common">Conger eel</name>
    <name type="synonym">Muraena conger</name>
    <dbReference type="NCBI Taxonomy" id="82655"/>
    <lineage>
        <taxon>Eukaryota</taxon>
        <taxon>Metazoa</taxon>
        <taxon>Chordata</taxon>
        <taxon>Craniata</taxon>
        <taxon>Vertebrata</taxon>
        <taxon>Euteleostomi</taxon>
        <taxon>Actinopterygii</taxon>
        <taxon>Neopterygii</taxon>
        <taxon>Teleostei</taxon>
        <taxon>Anguilliformes</taxon>
        <taxon>Congridae</taxon>
        <taxon>Conger</taxon>
    </lineage>
</organism>
<feature type="compositionally biased region" description="Polar residues" evidence="3">
    <location>
        <begin position="1095"/>
        <end position="1110"/>
    </location>
</feature>
<dbReference type="AlphaFoldDB" id="A0A9Q1DVD5"/>
<feature type="compositionally biased region" description="Basic and acidic residues" evidence="3">
    <location>
        <begin position="46"/>
        <end position="58"/>
    </location>
</feature>
<dbReference type="Proteomes" id="UP001152803">
    <property type="component" value="Unassembled WGS sequence"/>
</dbReference>
<evidence type="ECO:0000256" key="1">
    <source>
        <dbReference type="ARBA" id="ARBA00005486"/>
    </source>
</evidence>
<feature type="region of interest" description="Disordered" evidence="3">
    <location>
        <begin position="1095"/>
        <end position="1187"/>
    </location>
</feature>
<evidence type="ECO:0000313" key="6">
    <source>
        <dbReference type="Proteomes" id="UP001152803"/>
    </source>
</evidence>
<sequence>MIAEPIASRSSIQKENSVIEVTSSGSTNHNGNENRQKNVRGKRRAREVSENSKRRFSEPRGGSPGGAERHHLKNGDIEAVTLFEVVTMGRSAIQAVVDDWIEAYHADRDTALLDLISFFIQCSGCKGVVTAEMFQNKRHTEVMSKMVEELDEGSGLQYKKFLAFPWILTVTWPLDMDSGEYPLTMPGLYWKRFRSNFCEFVSVLVSQCQYSIIFDSHLMDTLISLLTELSDSRVRAFRHTCTLAATKLLSALVGVALNLSVSVDNSQRLYEVEKGKATSKRAGIRLERIQAKITELQEKRCEIENMMDAIFKGVFLKRYRDLIPEIRSICMEELGIWMRLYSPVFLNDSYLKYLGWMLHDKQPDVRLKCVLGLQGLYGDTLLNSKLDLFTSRFKERMVSMTLDKDHEVAVQAMRLLMVMSQSCEDILSTEDCKHMYQFVYSSHRPLAATAGEFLYIKLLSTPAVPEPSDGVSDLDRHRHLVGARVRALLQFYRESKLHQHVVYLVDSLWDSAGALLKDWPSLTSLLLQHSSSSSSGPGLGSAHEGLVIELLLASVRQAAEGPPQAGRGTSKKVISARERKAQTDDCTRLTEHFLVVLPDLLSKYSGDAEKVSCFLKIPQYFQMDASNTACSEKHLKALLAQMAAVLEVHTDSAVLEAAARTYQALCSDDVPWESLASLALDEMVQGWAERLDTLLRDTVEEDGTFTADEVQTEEILSILKRVTTFQNSQDLSRWGLYDSVSRLLGAEVQRGALPPQVTVQALQCVCYAVLWQLGSCGEGLLSREKALTQRNQLRGFCEKCHRCLSHSNLTVKEQAFLSLCDLLTAHSCQLQAWDHSAGAPVLYTPDPKLQRALLAFIMEHVFTGAELDSQSRASESDSAMNKLEDLHKRRNLLAAYCKLIVHTVLEMSMAAEVFKQYMKYYNDFGDIIKETLSRTRQMDKIESARTLVLCLQQLFLRLKQEQDSGTTCSSGVQTFSSIKELARRFSLTFGWDQVKSRESLAMIHRDGIEFVFQGFVQKSERHSPPYVSYLTILSEFSSKLLRPDKKTVYSYLQRYAGEHTVNNRDESWLPLVYYRASLLATADGEDAVSFISSDTFKQPSNHSRSPSIKQPPSDGEVQSGAWLPLRSPDMKTPPLSGSAEAKGKKALKSSTSQEGEEAELRVTTVTPEGQLNGANDDVDVDTVEVDL</sequence>
<protein>
    <recommendedName>
        <fullName evidence="2">Cohesin subunit SA</fullName>
    </recommendedName>
    <alternativeName>
        <fullName evidence="2">SCC3 homolog</fullName>
    </alternativeName>
    <alternativeName>
        <fullName evidence="2">Stromal antigen</fullName>
    </alternativeName>
</protein>
<dbReference type="PANTHER" id="PTHR11199">
    <property type="entry name" value="STROMAL ANTIGEN"/>
    <property type="match status" value="1"/>
</dbReference>
<evidence type="ECO:0000313" key="5">
    <source>
        <dbReference type="EMBL" id="KAJ8282531.1"/>
    </source>
</evidence>
<reference evidence="5" key="1">
    <citation type="journal article" date="2023" name="Science">
        <title>Genome structures resolve the early diversification of teleost fishes.</title>
        <authorList>
            <person name="Parey E."/>
            <person name="Louis A."/>
            <person name="Montfort J."/>
            <person name="Bouchez O."/>
            <person name="Roques C."/>
            <person name="Iampietro C."/>
            <person name="Lluch J."/>
            <person name="Castinel A."/>
            <person name="Donnadieu C."/>
            <person name="Desvignes T."/>
            <person name="Floi Bucao C."/>
            <person name="Jouanno E."/>
            <person name="Wen M."/>
            <person name="Mejri S."/>
            <person name="Dirks R."/>
            <person name="Jansen H."/>
            <person name="Henkel C."/>
            <person name="Chen W.J."/>
            <person name="Zahm M."/>
            <person name="Cabau C."/>
            <person name="Klopp C."/>
            <person name="Thompson A.W."/>
            <person name="Robinson-Rechavi M."/>
            <person name="Braasch I."/>
            <person name="Lecointre G."/>
            <person name="Bobe J."/>
            <person name="Postlethwait J.H."/>
            <person name="Berthelot C."/>
            <person name="Roest Crollius H."/>
            <person name="Guiguen Y."/>
        </authorList>
    </citation>
    <scope>NUCLEOTIDE SEQUENCE</scope>
    <source>
        <strain evidence="5">Concon-B</strain>
    </source>
</reference>
<dbReference type="InterPro" id="IPR056396">
    <property type="entry name" value="HEAT_SCC3-SA"/>
</dbReference>
<keyword evidence="2" id="KW-0539">Nucleus</keyword>
<keyword evidence="2" id="KW-0132">Cell division</keyword>
<keyword evidence="2" id="KW-0159">Chromosome partition</keyword>
<dbReference type="PANTHER" id="PTHR11199:SF2">
    <property type="entry name" value="COHESIN SUBUNIT SA"/>
    <property type="match status" value="1"/>
</dbReference>
<dbReference type="InterPro" id="IPR020839">
    <property type="entry name" value="SCD"/>
</dbReference>
<dbReference type="GO" id="GO:0007062">
    <property type="term" value="P:sister chromatid cohesion"/>
    <property type="evidence" value="ECO:0007669"/>
    <property type="project" value="UniProtKB-UniRule"/>
</dbReference>
<comment type="similarity">
    <text evidence="1 2">Belongs to the SCC3 family.</text>
</comment>
<evidence type="ECO:0000259" key="4">
    <source>
        <dbReference type="PROSITE" id="PS51425"/>
    </source>
</evidence>
<dbReference type="SUPFAM" id="SSF48371">
    <property type="entry name" value="ARM repeat"/>
    <property type="match status" value="1"/>
</dbReference>
<comment type="function">
    <text evidence="2">Component of cohesin complex, a complex required for the cohesion of sister chromatids after DNA replication. The cohesin complex apparently forms a large proteinaceous ring within which sister chromatids can be trapped. At anaphase, the complex is cleaved and dissociates from chromatin, allowing sister chromatids to segregate.</text>
</comment>
<dbReference type="GO" id="GO:0005634">
    <property type="term" value="C:nucleus"/>
    <property type="evidence" value="ECO:0007669"/>
    <property type="project" value="UniProtKB-SubCell"/>
</dbReference>
<comment type="subunit">
    <text evidence="2">Part of the cohesin complex which is composed of a heterodimer between a SMC1 protein (SMC1A or SMC1B) and SMC3, which are attached via their hinge domain, and RAD21 which link them at their heads, and one STAG protein.</text>
</comment>
<dbReference type="GO" id="GO:0003682">
    <property type="term" value="F:chromatin binding"/>
    <property type="evidence" value="ECO:0007669"/>
    <property type="project" value="TreeGrafter"/>
</dbReference>
<dbReference type="Pfam" id="PF24571">
    <property type="entry name" value="HEAT_SCC3-SA"/>
    <property type="match status" value="1"/>
</dbReference>
<dbReference type="GO" id="GO:0051301">
    <property type="term" value="P:cell division"/>
    <property type="evidence" value="ECO:0007669"/>
    <property type="project" value="UniProtKB-UniRule"/>
</dbReference>
<evidence type="ECO:0000256" key="3">
    <source>
        <dbReference type="SAM" id="MobiDB-lite"/>
    </source>
</evidence>
<dbReference type="InterPro" id="IPR039662">
    <property type="entry name" value="Cohesin_Scc3/SA"/>
</dbReference>
<proteinExistence type="inferred from homology"/>
<comment type="caution">
    <text evidence="5">The sequence shown here is derived from an EMBL/GenBank/DDBJ whole genome shotgun (WGS) entry which is preliminary data.</text>
</comment>
<dbReference type="OrthoDB" id="498590at2759"/>
<keyword evidence="2" id="KW-0158">Chromosome</keyword>
<name>A0A9Q1DVD5_CONCO</name>
<dbReference type="Pfam" id="PF08514">
    <property type="entry name" value="STAG"/>
    <property type="match status" value="1"/>
</dbReference>
<dbReference type="InterPro" id="IPR013721">
    <property type="entry name" value="STAG"/>
</dbReference>
<dbReference type="Gene3D" id="1.25.10.10">
    <property type="entry name" value="Leucine-rich Repeat Variant"/>
    <property type="match status" value="1"/>
</dbReference>
<dbReference type="InterPro" id="IPR016024">
    <property type="entry name" value="ARM-type_fold"/>
</dbReference>